<keyword evidence="15" id="KW-0175">Coiled coil</keyword>
<evidence type="ECO:0000256" key="4">
    <source>
        <dbReference type="ARBA" id="ARBA00022723"/>
    </source>
</evidence>
<evidence type="ECO:0000256" key="5">
    <source>
        <dbReference type="ARBA" id="ARBA00022896"/>
    </source>
</evidence>
<dbReference type="PROSITE" id="PS51471">
    <property type="entry name" value="FE2OG_OXY"/>
    <property type="match status" value="1"/>
</dbReference>
<keyword evidence="5" id="KW-0847">Vitamin C</keyword>
<dbReference type="EC" id="1.14.17.4" evidence="10"/>
<dbReference type="PANTHER" id="PTHR47991">
    <property type="entry name" value="OXOGLUTARATE/IRON-DEPENDENT DIOXYGENASE"/>
    <property type="match status" value="1"/>
</dbReference>
<dbReference type="InterPro" id="IPR050295">
    <property type="entry name" value="Plant_2OG-oxidoreductases"/>
</dbReference>
<evidence type="ECO:0000256" key="1">
    <source>
        <dbReference type="ARBA" id="ARBA00001962"/>
    </source>
</evidence>
<dbReference type="EMBL" id="GDJX01016850">
    <property type="protein sequence ID" value="JAT51086.1"/>
    <property type="molecule type" value="Transcribed_RNA"/>
</dbReference>
<keyword evidence="3" id="KW-0266">Ethylene biosynthesis</keyword>
<dbReference type="SUPFAM" id="SSF51197">
    <property type="entry name" value="Clavaminate synthase-like"/>
    <property type="match status" value="1"/>
</dbReference>
<dbReference type="GO" id="GO:0031418">
    <property type="term" value="F:L-ascorbic acid binding"/>
    <property type="evidence" value="ECO:0007669"/>
    <property type="project" value="UniProtKB-KW"/>
</dbReference>
<evidence type="ECO:0000256" key="7">
    <source>
        <dbReference type="ARBA" id="ARBA00023004"/>
    </source>
</evidence>
<protein>
    <recommendedName>
        <fullName evidence="13">1-aminocyclopropane-1-carboxylate oxidase</fullName>
        <ecNumber evidence="10">1.14.17.4</ecNumber>
    </recommendedName>
    <alternativeName>
        <fullName evidence="11">Ethylene-forming enzyme</fullName>
    </alternativeName>
</protein>
<dbReference type="Pfam" id="PF14226">
    <property type="entry name" value="DIOX_N"/>
    <property type="match status" value="1"/>
</dbReference>
<keyword evidence="4 14" id="KW-0479">Metal-binding</keyword>
<keyword evidence="8" id="KW-0292">Fruit ripening</keyword>
<evidence type="ECO:0000256" key="8">
    <source>
        <dbReference type="ARBA" id="ARBA00033478"/>
    </source>
</evidence>
<evidence type="ECO:0000256" key="13">
    <source>
        <dbReference type="ARBA" id="ARBA00069667"/>
    </source>
</evidence>
<comment type="pathway">
    <text evidence="9">Alkene biosynthesis; ethylene biosynthesis via S-adenosyl-L-methionine; ethylene from S-adenosyl-L-methionine: step 2/2.</text>
</comment>
<evidence type="ECO:0000256" key="11">
    <source>
        <dbReference type="ARBA" id="ARBA00041616"/>
    </source>
</evidence>
<name>A0A1D1Y8Z3_9ARAE</name>
<keyword evidence="6 14" id="KW-0560">Oxidoreductase</keyword>
<comment type="similarity">
    <text evidence="2 14">Belongs to the iron/ascorbate-dependent oxidoreductase family.</text>
</comment>
<sequence>MGRAMPVIDLSGLEGERRKEIMAQLKDACENWGFFQIVNHGVPSELMGRMKSLAHVYHDTVLKPKFQESEVVKRLEGSEGEIRDTDWETCFFVQHLPMSNAGQVPDISSELLATIKEYEEQVVKLAERMLNLLCENLGLEENYIRKAFSGAQGPFMGTKLAKYPSCPKADRVKGLRAHTDAGGIILVLQDDVPGLQFLKNGEWVDVLPLPDSIFINTGDQLEVISNGRIKSIPHRVVAQADGGRISIATFYNPASDAIIGPAPNLLYPEYRFEQYMKVYAGTKFAEKEPRFEAMKDQTKLNNGQLNEVVY</sequence>
<dbReference type="GO" id="GO:0009835">
    <property type="term" value="P:fruit ripening"/>
    <property type="evidence" value="ECO:0007669"/>
    <property type="project" value="UniProtKB-KW"/>
</dbReference>
<evidence type="ECO:0000256" key="3">
    <source>
        <dbReference type="ARBA" id="ARBA00022666"/>
    </source>
</evidence>
<dbReference type="Gene3D" id="2.60.120.330">
    <property type="entry name" value="B-lactam Antibiotic, Isopenicillin N Synthase, Chain"/>
    <property type="match status" value="1"/>
</dbReference>
<evidence type="ECO:0000259" key="16">
    <source>
        <dbReference type="PROSITE" id="PS51471"/>
    </source>
</evidence>
<evidence type="ECO:0000256" key="10">
    <source>
        <dbReference type="ARBA" id="ARBA00039090"/>
    </source>
</evidence>
<dbReference type="InterPro" id="IPR026992">
    <property type="entry name" value="DIOX_N"/>
</dbReference>
<feature type="coiled-coil region" evidence="15">
    <location>
        <begin position="108"/>
        <end position="135"/>
    </location>
</feature>
<organism evidence="17">
    <name type="scientific">Anthurium amnicola</name>
    <dbReference type="NCBI Taxonomy" id="1678845"/>
    <lineage>
        <taxon>Eukaryota</taxon>
        <taxon>Viridiplantae</taxon>
        <taxon>Streptophyta</taxon>
        <taxon>Embryophyta</taxon>
        <taxon>Tracheophyta</taxon>
        <taxon>Spermatophyta</taxon>
        <taxon>Magnoliopsida</taxon>
        <taxon>Liliopsida</taxon>
        <taxon>Araceae</taxon>
        <taxon>Pothoideae</taxon>
        <taxon>Potheae</taxon>
        <taxon>Anthurium</taxon>
    </lineage>
</organism>
<evidence type="ECO:0000256" key="9">
    <source>
        <dbReference type="ARBA" id="ARBA00037892"/>
    </source>
</evidence>
<dbReference type="GO" id="GO:0009693">
    <property type="term" value="P:ethylene biosynthetic process"/>
    <property type="evidence" value="ECO:0007669"/>
    <property type="project" value="UniProtKB-KW"/>
</dbReference>
<dbReference type="GO" id="GO:0009815">
    <property type="term" value="F:1-aminocyclopropane-1-carboxylate oxidase activity"/>
    <property type="evidence" value="ECO:0007669"/>
    <property type="project" value="UniProtKB-EC"/>
</dbReference>
<dbReference type="Pfam" id="PF03171">
    <property type="entry name" value="2OG-FeII_Oxy"/>
    <property type="match status" value="1"/>
</dbReference>
<dbReference type="InterPro" id="IPR027443">
    <property type="entry name" value="IPNS-like_sf"/>
</dbReference>
<evidence type="ECO:0000256" key="12">
    <source>
        <dbReference type="ARBA" id="ARBA00050579"/>
    </source>
</evidence>
<comment type="cofactor">
    <cofactor evidence="1">
        <name>Fe cation</name>
        <dbReference type="ChEBI" id="CHEBI:24875"/>
    </cofactor>
</comment>
<comment type="catalytic activity">
    <reaction evidence="12">
        <text>1-aminocyclopropane-1-carboxylate + L-ascorbate + O2 = ethene + L-dehydroascorbate + hydrogen cyanide + CO2 + 2 H2O</text>
        <dbReference type="Rhea" id="RHEA:23640"/>
        <dbReference type="ChEBI" id="CHEBI:15377"/>
        <dbReference type="ChEBI" id="CHEBI:15379"/>
        <dbReference type="ChEBI" id="CHEBI:16526"/>
        <dbReference type="ChEBI" id="CHEBI:18153"/>
        <dbReference type="ChEBI" id="CHEBI:18407"/>
        <dbReference type="ChEBI" id="CHEBI:38290"/>
        <dbReference type="ChEBI" id="CHEBI:58360"/>
        <dbReference type="ChEBI" id="CHEBI:58539"/>
        <dbReference type="EC" id="1.14.17.4"/>
    </reaction>
</comment>
<proteinExistence type="inferred from homology"/>
<evidence type="ECO:0000256" key="2">
    <source>
        <dbReference type="ARBA" id="ARBA00008056"/>
    </source>
</evidence>
<evidence type="ECO:0000256" key="14">
    <source>
        <dbReference type="RuleBase" id="RU003682"/>
    </source>
</evidence>
<dbReference type="InterPro" id="IPR005123">
    <property type="entry name" value="Oxoglu/Fe-dep_dioxygenase_dom"/>
</dbReference>
<reference evidence="17" key="1">
    <citation type="submission" date="2015-07" db="EMBL/GenBank/DDBJ databases">
        <title>Transcriptome Assembly of Anthurium amnicola.</title>
        <authorList>
            <person name="Suzuki J."/>
        </authorList>
    </citation>
    <scope>NUCLEOTIDE SEQUENCE</scope>
</reference>
<keyword evidence="7 14" id="KW-0408">Iron</keyword>
<dbReference type="AlphaFoldDB" id="A0A1D1Y8Z3"/>
<gene>
    <name evidence="17" type="primary">ACO_5</name>
    <name evidence="17" type="ORF">g.39534</name>
</gene>
<dbReference type="GO" id="GO:0046872">
    <property type="term" value="F:metal ion binding"/>
    <property type="evidence" value="ECO:0007669"/>
    <property type="project" value="UniProtKB-KW"/>
</dbReference>
<evidence type="ECO:0000313" key="17">
    <source>
        <dbReference type="EMBL" id="JAT51086.1"/>
    </source>
</evidence>
<evidence type="ECO:0000256" key="15">
    <source>
        <dbReference type="SAM" id="Coils"/>
    </source>
</evidence>
<dbReference type="FunFam" id="2.60.120.330:FF:000010">
    <property type="entry name" value="1-aminocyclopropane-1-carboxylate oxidase 1"/>
    <property type="match status" value="1"/>
</dbReference>
<evidence type="ECO:0000256" key="6">
    <source>
        <dbReference type="ARBA" id="ARBA00023002"/>
    </source>
</evidence>
<feature type="domain" description="Fe2OG dioxygenase" evidence="16">
    <location>
        <begin position="154"/>
        <end position="253"/>
    </location>
</feature>
<accession>A0A1D1Y8Z3</accession>
<dbReference type="InterPro" id="IPR044861">
    <property type="entry name" value="IPNS-like_FE2OG_OXY"/>
</dbReference>